<keyword evidence="1" id="KW-0812">Transmembrane</keyword>
<dbReference type="EMBL" id="BAAADV010000001">
    <property type="protein sequence ID" value="GAA0668506.1"/>
    <property type="molecule type" value="Genomic_DNA"/>
</dbReference>
<evidence type="ECO:0000313" key="2">
    <source>
        <dbReference type="EMBL" id="GAA0668506.1"/>
    </source>
</evidence>
<protein>
    <submittedName>
        <fullName evidence="2">Uncharacterized protein</fullName>
    </submittedName>
</protein>
<dbReference type="Proteomes" id="UP001500420">
    <property type="component" value="Unassembled WGS sequence"/>
</dbReference>
<keyword evidence="1" id="KW-0472">Membrane</keyword>
<organism evidence="2 3">
    <name type="scientific">Natronoarchaeum mannanilyticum</name>
    <dbReference type="NCBI Taxonomy" id="926360"/>
    <lineage>
        <taxon>Archaea</taxon>
        <taxon>Methanobacteriati</taxon>
        <taxon>Methanobacteriota</taxon>
        <taxon>Stenosarchaea group</taxon>
        <taxon>Halobacteria</taxon>
        <taxon>Halobacteriales</taxon>
        <taxon>Natronoarchaeaceae</taxon>
    </lineage>
</organism>
<accession>A0AAV3T880</accession>
<proteinExistence type="predicted"/>
<dbReference type="AlphaFoldDB" id="A0AAV3T880"/>
<gene>
    <name evidence="2" type="ORF">GCM10009020_12890</name>
</gene>
<evidence type="ECO:0000313" key="3">
    <source>
        <dbReference type="Proteomes" id="UP001500420"/>
    </source>
</evidence>
<name>A0AAV3T880_9EURY</name>
<dbReference type="RefSeq" id="WP_343773102.1">
    <property type="nucleotide sequence ID" value="NZ_BAAADV010000001.1"/>
</dbReference>
<keyword evidence="3" id="KW-1185">Reference proteome</keyword>
<feature type="transmembrane region" description="Helical" evidence="1">
    <location>
        <begin position="6"/>
        <end position="23"/>
    </location>
</feature>
<keyword evidence="1" id="KW-1133">Transmembrane helix</keyword>
<sequence>MIAYTGLAGFLVVFGLVWGLLRYEFEMPRLVALAFGAMLVGLGVIAAALGQLAGMGSLAGFSGVAVGVTATSSVLLALVS</sequence>
<feature type="transmembrane region" description="Helical" evidence="1">
    <location>
        <begin position="30"/>
        <end position="52"/>
    </location>
</feature>
<reference evidence="2 3" key="1">
    <citation type="journal article" date="2019" name="Int. J. Syst. Evol. Microbiol.">
        <title>The Global Catalogue of Microorganisms (GCM) 10K type strain sequencing project: providing services to taxonomists for standard genome sequencing and annotation.</title>
        <authorList>
            <consortium name="The Broad Institute Genomics Platform"/>
            <consortium name="The Broad Institute Genome Sequencing Center for Infectious Disease"/>
            <person name="Wu L."/>
            <person name="Ma J."/>
        </authorList>
    </citation>
    <scope>NUCLEOTIDE SEQUENCE [LARGE SCALE GENOMIC DNA]</scope>
    <source>
        <strain evidence="2 3">JCM 16328</strain>
    </source>
</reference>
<comment type="caution">
    <text evidence="2">The sequence shown here is derived from an EMBL/GenBank/DDBJ whole genome shotgun (WGS) entry which is preliminary data.</text>
</comment>
<evidence type="ECO:0000256" key="1">
    <source>
        <dbReference type="SAM" id="Phobius"/>
    </source>
</evidence>
<feature type="transmembrane region" description="Helical" evidence="1">
    <location>
        <begin position="58"/>
        <end position="79"/>
    </location>
</feature>